<dbReference type="RefSeq" id="WP_113985100.1">
    <property type="nucleotide sequence ID" value="NZ_QMEY01000022.1"/>
</dbReference>
<organism evidence="2 3">
    <name type="scientific">Spongiactinospora rosea</name>
    <dbReference type="NCBI Taxonomy" id="2248750"/>
    <lineage>
        <taxon>Bacteria</taxon>
        <taxon>Bacillati</taxon>
        <taxon>Actinomycetota</taxon>
        <taxon>Actinomycetes</taxon>
        <taxon>Streptosporangiales</taxon>
        <taxon>Streptosporangiaceae</taxon>
        <taxon>Spongiactinospora</taxon>
    </lineage>
</organism>
<evidence type="ECO:0000256" key="1">
    <source>
        <dbReference type="SAM" id="Phobius"/>
    </source>
</evidence>
<name>A0A366LPI8_9ACTN</name>
<proteinExistence type="predicted"/>
<feature type="transmembrane region" description="Helical" evidence="1">
    <location>
        <begin position="32"/>
        <end position="54"/>
    </location>
</feature>
<dbReference type="OrthoDB" id="10010672at2"/>
<reference evidence="2 3" key="1">
    <citation type="submission" date="2018-06" db="EMBL/GenBank/DDBJ databases">
        <title>Sphaerisporangium craniellae sp. nov., isolated from a marine sponge in the South China Sea.</title>
        <authorList>
            <person name="Li L."/>
        </authorList>
    </citation>
    <scope>NUCLEOTIDE SEQUENCE [LARGE SCALE GENOMIC DNA]</scope>
    <source>
        <strain evidence="2 3">LHW63015</strain>
    </source>
</reference>
<evidence type="ECO:0000313" key="3">
    <source>
        <dbReference type="Proteomes" id="UP000253303"/>
    </source>
</evidence>
<evidence type="ECO:0000313" key="2">
    <source>
        <dbReference type="EMBL" id="RBQ15560.1"/>
    </source>
</evidence>
<keyword evidence="1" id="KW-1133">Transmembrane helix</keyword>
<keyword evidence="1" id="KW-0472">Membrane</keyword>
<dbReference type="AlphaFoldDB" id="A0A366LPI8"/>
<accession>A0A366LPI8</accession>
<gene>
    <name evidence="2" type="ORF">DP939_34875</name>
</gene>
<dbReference type="Proteomes" id="UP000253303">
    <property type="component" value="Unassembled WGS sequence"/>
</dbReference>
<keyword evidence="1" id="KW-0812">Transmembrane</keyword>
<comment type="caution">
    <text evidence="2">The sequence shown here is derived from an EMBL/GenBank/DDBJ whole genome shotgun (WGS) entry which is preliminary data.</text>
</comment>
<protein>
    <submittedName>
        <fullName evidence="2">Uncharacterized protein</fullName>
    </submittedName>
</protein>
<sequence>MRRPPPLPGQHQGTPQQPLYIRQVGKSVTAPAWTVGQILALIFTGGMAYPWIWARRRRRTTITRHR</sequence>
<dbReference type="EMBL" id="QMEY01000022">
    <property type="protein sequence ID" value="RBQ15560.1"/>
    <property type="molecule type" value="Genomic_DNA"/>
</dbReference>
<keyword evidence="3" id="KW-1185">Reference proteome</keyword>